<protein>
    <recommendedName>
        <fullName evidence="4">DUF4861 domain-containing protein</fullName>
    </recommendedName>
</protein>
<dbReference type="AlphaFoldDB" id="A0A6I2L4J0"/>
<dbReference type="EMBL" id="WKJK01000009">
    <property type="protein sequence ID" value="MRW92087.1"/>
    <property type="molecule type" value="Genomic_DNA"/>
</dbReference>
<dbReference type="InterPro" id="IPR014718">
    <property type="entry name" value="GH-type_carb-bd"/>
</dbReference>
<dbReference type="InterPro" id="IPR011013">
    <property type="entry name" value="Gal_mutarotase_sf_dom"/>
</dbReference>
<accession>A0A6I2L4J0</accession>
<dbReference type="SUPFAM" id="SSF74650">
    <property type="entry name" value="Galactose mutarotase-like"/>
    <property type="match status" value="1"/>
</dbReference>
<evidence type="ECO:0000256" key="1">
    <source>
        <dbReference type="SAM" id="SignalP"/>
    </source>
</evidence>
<dbReference type="Gene3D" id="2.70.98.10">
    <property type="match status" value="1"/>
</dbReference>
<reference evidence="2 3" key="1">
    <citation type="submission" date="2019-11" db="EMBL/GenBank/DDBJ databases">
        <title>Novel species isolated from a subtropical stream in China.</title>
        <authorList>
            <person name="Lu H."/>
        </authorList>
    </citation>
    <scope>NUCLEOTIDE SEQUENCE [LARGE SCALE GENOMIC DNA]</scope>
    <source>
        <strain evidence="2 3">FT80W</strain>
    </source>
</reference>
<dbReference type="Proteomes" id="UP000433309">
    <property type="component" value="Unassembled WGS sequence"/>
</dbReference>
<sequence length="345" mass="38363">MNKLVAVALAAAAIPGIAWAQTPSTTITNDQLSATIALPDAQQGYYRGTRFDWSGVITSLKYQGHEYITPWSEINDPAVSDYAYRGEQIATGTSTTMVGLPEEFASLPERTALGWEAAKPGGTFVKIGVGILRKPDEQPYDHFRQYEIVKGTQWEVEKQANAVTFKQVINDADSGYGYVYTKKVALVAGKATLVLEHTLRNTGSKPISGFVYNHNFMRWDNQTPGPDYAMHFGFDPKPADPLGDTPLAYNGRTVNFTRTLVGKDAIRSLPVGFGNEAGDYDFRFENTRLGIGLRATANQPLYRAVIWGIRSVFAIEPFIRYDIAPGQQFSWTNTYQAYQLPYRQE</sequence>
<dbReference type="RefSeq" id="WP_154379112.1">
    <property type="nucleotide sequence ID" value="NZ_WKJK01000009.1"/>
</dbReference>
<organism evidence="2 3">
    <name type="scientific">Duganella guangzhouensis</name>
    <dbReference type="NCBI Taxonomy" id="2666084"/>
    <lineage>
        <taxon>Bacteria</taxon>
        <taxon>Pseudomonadati</taxon>
        <taxon>Pseudomonadota</taxon>
        <taxon>Betaproteobacteria</taxon>
        <taxon>Burkholderiales</taxon>
        <taxon>Oxalobacteraceae</taxon>
        <taxon>Telluria group</taxon>
        <taxon>Duganella</taxon>
    </lineage>
</organism>
<dbReference type="GO" id="GO:0030246">
    <property type="term" value="F:carbohydrate binding"/>
    <property type="evidence" value="ECO:0007669"/>
    <property type="project" value="InterPro"/>
</dbReference>
<keyword evidence="1" id="KW-0732">Signal</keyword>
<evidence type="ECO:0000313" key="3">
    <source>
        <dbReference type="Proteomes" id="UP000433309"/>
    </source>
</evidence>
<evidence type="ECO:0008006" key="4">
    <source>
        <dbReference type="Google" id="ProtNLM"/>
    </source>
</evidence>
<name>A0A6I2L4J0_9BURK</name>
<feature type="chain" id="PRO_5026238437" description="DUF4861 domain-containing protein" evidence="1">
    <location>
        <begin position="21"/>
        <end position="345"/>
    </location>
</feature>
<evidence type="ECO:0000313" key="2">
    <source>
        <dbReference type="EMBL" id="MRW92087.1"/>
    </source>
</evidence>
<keyword evidence="3" id="KW-1185">Reference proteome</keyword>
<dbReference type="GO" id="GO:0003824">
    <property type="term" value="F:catalytic activity"/>
    <property type="evidence" value="ECO:0007669"/>
    <property type="project" value="InterPro"/>
</dbReference>
<proteinExistence type="predicted"/>
<dbReference type="GO" id="GO:0005975">
    <property type="term" value="P:carbohydrate metabolic process"/>
    <property type="evidence" value="ECO:0007669"/>
    <property type="project" value="InterPro"/>
</dbReference>
<gene>
    <name evidence="2" type="ORF">GJ699_19000</name>
</gene>
<feature type="signal peptide" evidence="1">
    <location>
        <begin position="1"/>
        <end position="20"/>
    </location>
</feature>
<comment type="caution">
    <text evidence="2">The sequence shown here is derived from an EMBL/GenBank/DDBJ whole genome shotgun (WGS) entry which is preliminary data.</text>
</comment>